<evidence type="ECO:0000313" key="2">
    <source>
        <dbReference type="Proteomes" id="UP000018534"/>
    </source>
</evidence>
<evidence type="ECO:0000313" key="1">
    <source>
        <dbReference type="EMBL" id="ETA85368.1"/>
    </source>
</evidence>
<comment type="caution">
    <text evidence="1">The sequence shown here is derived from an EMBL/GenBank/DDBJ whole genome shotgun (WGS) entry which is preliminary data.</text>
</comment>
<protein>
    <submittedName>
        <fullName evidence="1">Uncharacterized protein</fullName>
    </submittedName>
</protein>
<organism evidence="1 2">
    <name type="scientific">Salmonella enterica subsp. enterica serovar Cubana str. 76814</name>
    <dbReference type="NCBI Taxonomy" id="1192560"/>
    <lineage>
        <taxon>Bacteria</taxon>
        <taxon>Pseudomonadati</taxon>
        <taxon>Pseudomonadota</taxon>
        <taxon>Gammaproteobacteria</taxon>
        <taxon>Enterobacterales</taxon>
        <taxon>Enterobacteriaceae</taxon>
        <taxon>Salmonella</taxon>
    </lineage>
</organism>
<reference evidence="1 2" key="1">
    <citation type="journal article" date="2014" name="Genome Announc.">
        <title>Whole-Genome Sequencing of Salmonella enterica subsp. enterica Serovar Cubana Strains Isolated from Agricultural Sources.</title>
        <authorList>
            <person name="Benahmed F.H."/>
            <person name="Gopinath G.R."/>
            <person name="Wang H."/>
            <person name="Jean-Gilles Beaubrun J."/>
            <person name="Grim C."/>
            <person name="Cheng C.M."/>
            <person name="McClelland M."/>
            <person name="Ayers S."/>
            <person name="Abbott J."/>
            <person name="Desai P."/>
            <person name="Frye J.G."/>
            <person name="Weinstock G."/>
            <person name="Hammack T.S."/>
            <person name="Hanes D.E."/>
            <person name="Rasmussen M.A."/>
            <person name="Davidson M.K."/>
        </authorList>
    </citation>
    <scope>NUCLEOTIDE SEQUENCE [LARGE SCALE GENOMIC DNA]</scope>
    <source>
        <strain evidence="1">76814</strain>
    </source>
</reference>
<feature type="non-terminal residue" evidence="1">
    <location>
        <position position="1"/>
    </location>
</feature>
<dbReference type="EMBL" id="AZGR01000156">
    <property type="protein sequence ID" value="ETA85368.1"/>
    <property type="molecule type" value="Genomic_DNA"/>
</dbReference>
<dbReference type="AlphaFoldDB" id="V7IHH1"/>
<dbReference type="HOGENOM" id="CLU_2800302_0_0_6"/>
<accession>V7IHH1</accession>
<sequence length="68" mass="7392">FRHPVITAVALGHMTFGRVVLRRAVRAGHVAVAAADTDLFIHHHKTVIALVHRAARTDFGTGRVFAVV</sequence>
<name>V7IHH1_SALET</name>
<gene>
    <name evidence="1" type="ORF">A628_04654</name>
</gene>
<proteinExistence type="predicted"/>
<dbReference type="Proteomes" id="UP000018534">
    <property type="component" value="Unassembled WGS sequence"/>
</dbReference>
<feature type="non-terminal residue" evidence="1">
    <location>
        <position position="68"/>
    </location>
</feature>